<dbReference type="RefSeq" id="WP_151106088.1">
    <property type="nucleotide sequence ID" value="NZ_WAEM01000001.1"/>
</dbReference>
<dbReference type="PANTHER" id="PTHR35882:SF2">
    <property type="entry name" value="PELA"/>
    <property type="match status" value="1"/>
</dbReference>
<dbReference type="SUPFAM" id="SSF51445">
    <property type="entry name" value="(Trans)glycosidases"/>
    <property type="match status" value="1"/>
</dbReference>
<dbReference type="EMBL" id="WAEM01000001">
    <property type="protein sequence ID" value="KAB1157895.1"/>
    <property type="molecule type" value="Genomic_DNA"/>
</dbReference>
<organism evidence="2 3">
    <name type="scientific">Flavobacterium luteum</name>
    <dbReference type="NCBI Taxonomy" id="2026654"/>
    <lineage>
        <taxon>Bacteria</taxon>
        <taxon>Pseudomonadati</taxon>
        <taxon>Bacteroidota</taxon>
        <taxon>Flavobacteriia</taxon>
        <taxon>Flavobacteriales</taxon>
        <taxon>Flavobacteriaceae</taxon>
        <taxon>Flavobacterium</taxon>
    </lineage>
</organism>
<sequence>MQLIKIFLYILPSILTSSSLQSNIKKSTVLVCYGKVKPESIKGYSYVILESLNYSSKEIKIIKSQNSKVFAYISLGEVNIHAPHYKMLKKHTLGKNQNWDSYYLNLKSNKTQETLLSIVDETLSKGFDGLFLDNIDNFTIFGPQKEQKKDLINVLKKIKEIYPKKEFIQNAGLDLIPETASYINAIVVESVASGYIFKDKSYNLRNNSEFNNQLIRLNSIRESTKIPIILIEYADSKKLFNQIIERIEPSKFDYFIGNIDLQSIPKFKE</sequence>
<feature type="domain" description="Glycoside-hydrolase family GH114 TIM-barrel" evidence="1">
    <location>
        <begin position="46"/>
        <end position="262"/>
    </location>
</feature>
<dbReference type="OrthoDB" id="10730at2"/>
<dbReference type="InterPro" id="IPR004352">
    <property type="entry name" value="GH114_TIM-barrel"/>
</dbReference>
<dbReference type="InterPro" id="IPR013785">
    <property type="entry name" value="Aldolase_TIM"/>
</dbReference>
<accession>A0A7J5AK24</accession>
<evidence type="ECO:0000313" key="3">
    <source>
        <dbReference type="Proteomes" id="UP000490922"/>
    </source>
</evidence>
<dbReference type="InterPro" id="IPR017853">
    <property type="entry name" value="GH"/>
</dbReference>
<dbReference type="Proteomes" id="UP000490922">
    <property type="component" value="Unassembled WGS sequence"/>
</dbReference>
<dbReference type="PANTHER" id="PTHR35882">
    <property type="entry name" value="PELA"/>
    <property type="match status" value="1"/>
</dbReference>
<evidence type="ECO:0000313" key="2">
    <source>
        <dbReference type="EMBL" id="KAB1157895.1"/>
    </source>
</evidence>
<evidence type="ECO:0000259" key="1">
    <source>
        <dbReference type="Pfam" id="PF03537"/>
    </source>
</evidence>
<dbReference type="AlphaFoldDB" id="A0A7J5AK24"/>
<protein>
    <recommendedName>
        <fullName evidence="1">Glycoside-hydrolase family GH114 TIM-barrel domain-containing protein</fullName>
    </recommendedName>
</protein>
<proteinExistence type="predicted"/>
<name>A0A7J5AK24_9FLAO</name>
<reference evidence="2 3" key="1">
    <citation type="submission" date="2019-09" db="EMBL/GenBank/DDBJ databases">
        <title>Flavobacterium sp. nov., isolated from glacier ice.</title>
        <authorList>
            <person name="Liu Q."/>
        </authorList>
    </citation>
    <scope>NUCLEOTIDE SEQUENCE [LARGE SCALE GENOMIC DNA]</scope>
    <source>
        <strain evidence="2 3">NBRC 112527</strain>
    </source>
</reference>
<comment type="caution">
    <text evidence="2">The sequence shown here is derived from an EMBL/GenBank/DDBJ whole genome shotgun (WGS) entry which is preliminary data.</text>
</comment>
<gene>
    <name evidence="2" type="ORF">F6464_02075</name>
</gene>
<dbReference type="Pfam" id="PF03537">
    <property type="entry name" value="Glyco_hydro_114"/>
    <property type="match status" value="1"/>
</dbReference>
<dbReference type="Gene3D" id="3.20.20.70">
    <property type="entry name" value="Aldolase class I"/>
    <property type="match status" value="1"/>
</dbReference>
<keyword evidence="3" id="KW-1185">Reference proteome</keyword>